<evidence type="ECO:0000313" key="2">
    <source>
        <dbReference type="Proteomes" id="UP001627284"/>
    </source>
</evidence>
<evidence type="ECO:0000313" key="1">
    <source>
        <dbReference type="EMBL" id="KAL3359063.1"/>
    </source>
</evidence>
<organism evidence="1 2">
    <name type="scientific">Solanum stoloniferum</name>
    <dbReference type="NCBI Taxonomy" id="62892"/>
    <lineage>
        <taxon>Eukaryota</taxon>
        <taxon>Viridiplantae</taxon>
        <taxon>Streptophyta</taxon>
        <taxon>Embryophyta</taxon>
        <taxon>Tracheophyta</taxon>
        <taxon>Spermatophyta</taxon>
        <taxon>Magnoliopsida</taxon>
        <taxon>eudicotyledons</taxon>
        <taxon>Gunneridae</taxon>
        <taxon>Pentapetalae</taxon>
        <taxon>asterids</taxon>
        <taxon>lamiids</taxon>
        <taxon>Solanales</taxon>
        <taxon>Solanaceae</taxon>
        <taxon>Solanoideae</taxon>
        <taxon>Solaneae</taxon>
        <taxon>Solanum</taxon>
    </lineage>
</organism>
<proteinExistence type="predicted"/>
<keyword evidence="2" id="KW-1185">Reference proteome</keyword>
<gene>
    <name evidence="1" type="ORF">AABB24_015898</name>
</gene>
<protein>
    <submittedName>
        <fullName evidence="1">Uncharacterized protein</fullName>
    </submittedName>
</protein>
<reference evidence="1 2" key="1">
    <citation type="submission" date="2024-05" db="EMBL/GenBank/DDBJ databases">
        <title>De novo assembly of an allotetraploid wild potato.</title>
        <authorList>
            <person name="Hosaka A.J."/>
        </authorList>
    </citation>
    <scope>NUCLEOTIDE SEQUENCE [LARGE SCALE GENOMIC DNA]</scope>
    <source>
        <tissue evidence="1">Young leaves</tissue>
    </source>
</reference>
<dbReference type="Proteomes" id="UP001627284">
    <property type="component" value="Unassembled WGS sequence"/>
</dbReference>
<dbReference type="EMBL" id="JBJKTR010000009">
    <property type="protein sequence ID" value="KAL3359063.1"/>
    <property type="molecule type" value="Genomic_DNA"/>
</dbReference>
<feature type="non-terminal residue" evidence="1">
    <location>
        <position position="1"/>
    </location>
</feature>
<dbReference type="AlphaFoldDB" id="A0ABD2TS00"/>
<accession>A0ABD2TS00</accession>
<name>A0ABD2TS00_9SOLN</name>
<sequence length="109" mass="12799">ICLMPHWTNIIRLKIEFFARLNRKLLNFYSYLKSLNGVALNLNNSTKRKKMGGGETYVKCPVFSQDLRHIFKVQGKTFSAYHILGSRENCFGMRGWIDEVLKSFSYRSR</sequence>
<comment type="caution">
    <text evidence="1">The sequence shown here is derived from an EMBL/GenBank/DDBJ whole genome shotgun (WGS) entry which is preliminary data.</text>
</comment>